<dbReference type="AlphaFoldDB" id="A0A7W6H4Y3"/>
<dbReference type="EMBL" id="JACIEK010000006">
    <property type="protein sequence ID" value="MBB3998627.1"/>
    <property type="molecule type" value="Genomic_DNA"/>
</dbReference>
<evidence type="ECO:0000313" key="2">
    <source>
        <dbReference type="Proteomes" id="UP000542776"/>
    </source>
</evidence>
<dbReference type="Proteomes" id="UP000542776">
    <property type="component" value="Unassembled WGS sequence"/>
</dbReference>
<keyword evidence="2" id="KW-1185">Reference proteome</keyword>
<evidence type="ECO:0000313" key="1">
    <source>
        <dbReference type="EMBL" id="MBB3998627.1"/>
    </source>
</evidence>
<name>A0A7W6H4Y3_9HYPH</name>
<accession>A0A7W6H4Y3</accession>
<gene>
    <name evidence="1" type="ORF">GGR04_002475</name>
</gene>
<reference evidence="1 2" key="1">
    <citation type="submission" date="2020-08" db="EMBL/GenBank/DDBJ databases">
        <title>Genomic Encyclopedia of Type Strains, Phase IV (KMG-IV): sequencing the most valuable type-strain genomes for metagenomic binning, comparative biology and taxonomic classification.</title>
        <authorList>
            <person name="Goeker M."/>
        </authorList>
    </citation>
    <scope>NUCLEOTIDE SEQUENCE [LARGE SCALE GENOMIC DNA]</scope>
    <source>
        <strain evidence="1 2">DSM 102238</strain>
    </source>
</reference>
<organism evidence="1 2">
    <name type="scientific">Aureimonas pseudogalii</name>
    <dbReference type="NCBI Taxonomy" id="1744844"/>
    <lineage>
        <taxon>Bacteria</taxon>
        <taxon>Pseudomonadati</taxon>
        <taxon>Pseudomonadota</taxon>
        <taxon>Alphaproteobacteria</taxon>
        <taxon>Hyphomicrobiales</taxon>
        <taxon>Aurantimonadaceae</taxon>
        <taxon>Aureimonas</taxon>
    </lineage>
</organism>
<protein>
    <submittedName>
        <fullName evidence="1">Uncharacterized protein</fullName>
    </submittedName>
</protein>
<sequence>MAAPKTDAAGARAGAADRKEGLAKHFTWEATSLRDRTVAWIVIASALVVVVG</sequence>
<proteinExistence type="predicted"/>
<comment type="caution">
    <text evidence="1">The sequence shown here is derived from an EMBL/GenBank/DDBJ whole genome shotgun (WGS) entry which is preliminary data.</text>
</comment>